<protein>
    <submittedName>
        <fullName evidence="3">VanZ family protein</fullName>
    </submittedName>
</protein>
<dbReference type="EMBL" id="CP059732">
    <property type="protein sequence ID" value="QMW01347.1"/>
    <property type="molecule type" value="Genomic_DNA"/>
</dbReference>
<dbReference type="AlphaFoldDB" id="A0A7G5GR55"/>
<dbReference type="PANTHER" id="PTHR28008">
    <property type="entry name" value="DOMAIN PROTEIN, PUTATIVE (AFU_ORTHOLOGUE AFUA_3G10980)-RELATED"/>
    <property type="match status" value="1"/>
</dbReference>
<evidence type="ECO:0000256" key="1">
    <source>
        <dbReference type="SAM" id="Phobius"/>
    </source>
</evidence>
<feature type="transmembrane region" description="Helical" evidence="1">
    <location>
        <begin position="90"/>
        <end position="110"/>
    </location>
</feature>
<keyword evidence="4" id="KW-1185">Reference proteome</keyword>
<dbReference type="RefSeq" id="WP_182458629.1">
    <property type="nucleotide sequence ID" value="NZ_CP059732.1"/>
</dbReference>
<feature type="transmembrane region" description="Helical" evidence="1">
    <location>
        <begin position="42"/>
        <end position="59"/>
    </location>
</feature>
<evidence type="ECO:0000259" key="2">
    <source>
        <dbReference type="Pfam" id="PF04892"/>
    </source>
</evidence>
<dbReference type="Proteomes" id="UP000515369">
    <property type="component" value="Chromosome"/>
</dbReference>
<organism evidence="3 4">
    <name type="scientific">Spirosoma foliorum</name>
    <dbReference type="NCBI Taxonomy" id="2710596"/>
    <lineage>
        <taxon>Bacteria</taxon>
        <taxon>Pseudomonadati</taxon>
        <taxon>Bacteroidota</taxon>
        <taxon>Cytophagia</taxon>
        <taxon>Cytophagales</taxon>
        <taxon>Cytophagaceae</taxon>
        <taxon>Spirosoma</taxon>
    </lineage>
</organism>
<feature type="transmembrane region" description="Helical" evidence="1">
    <location>
        <begin position="66"/>
        <end position="84"/>
    </location>
</feature>
<reference evidence="3 4" key="1">
    <citation type="submission" date="2020-07" db="EMBL/GenBank/DDBJ databases">
        <title>Spirosoma foliorum sp. nov., isolated from the leaves on the Nejang mountain Korea, Republic of.</title>
        <authorList>
            <person name="Ho H."/>
            <person name="Lee Y.-J."/>
            <person name="Nurcahyanto D.-A."/>
            <person name="Kim S.-G."/>
        </authorList>
    </citation>
    <scope>NUCLEOTIDE SEQUENCE [LARGE SCALE GENOMIC DNA]</scope>
    <source>
        <strain evidence="3 4">PL0136</strain>
    </source>
</reference>
<name>A0A7G5GR55_9BACT</name>
<feature type="transmembrane region" description="Helical" evidence="1">
    <location>
        <begin position="7"/>
        <end position="27"/>
    </location>
</feature>
<evidence type="ECO:0000313" key="4">
    <source>
        <dbReference type="Proteomes" id="UP000515369"/>
    </source>
</evidence>
<dbReference type="KEGG" id="sfol:H3H32_25775"/>
<dbReference type="Pfam" id="PF04892">
    <property type="entry name" value="VanZ"/>
    <property type="match status" value="1"/>
</dbReference>
<keyword evidence="1" id="KW-0812">Transmembrane</keyword>
<dbReference type="PROSITE" id="PS51257">
    <property type="entry name" value="PROKAR_LIPOPROTEIN"/>
    <property type="match status" value="1"/>
</dbReference>
<gene>
    <name evidence="3" type="ORF">H3H32_25775</name>
</gene>
<keyword evidence="1" id="KW-0472">Membrane</keyword>
<dbReference type="PANTHER" id="PTHR28008:SF1">
    <property type="entry name" value="DOMAIN PROTEIN, PUTATIVE (AFU_ORTHOLOGUE AFUA_3G10980)-RELATED"/>
    <property type="match status" value="1"/>
</dbReference>
<evidence type="ECO:0000313" key="3">
    <source>
        <dbReference type="EMBL" id="QMW01347.1"/>
    </source>
</evidence>
<proteinExistence type="predicted"/>
<dbReference type="InterPro" id="IPR006976">
    <property type="entry name" value="VanZ-like"/>
</dbReference>
<sequence length="118" mass="12785">MKINPTVFRWLAIAWTIVMLIGCLTPHEELPGELVELNDKMLHAAIFAPFSILWILAGVRMSHTLIAGILLGGLIEVLQYILPINRSADWIDFAADGLGVLLGIGLAWAVQKTGVVAG</sequence>
<keyword evidence="1" id="KW-1133">Transmembrane helix</keyword>
<feature type="domain" description="VanZ-like" evidence="2">
    <location>
        <begin position="41"/>
        <end position="109"/>
    </location>
</feature>
<accession>A0A7G5GR55</accession>